<evidence type="ECO:0000259" key="1">
    <source>
        <dbReference type="Pfam" id="PF03432"/>
    </source>
</evidence>
<dbReference type="EMBL" id="QCYK01000001">
    <property type="protein sequence ID" value="PUZ28612.1"/>
    <property type="molecule type" value="Genomic_DNA"/>
</dbReference>
<proteinExistence type="predicted"/>
<protein>
    <submittedName>
        <fullName evidence="2">Relaxase/mobilization nuclease</fullName>
    </submittedName>
</protein>
<keyword evidence="3" id="KW-1185">Reference proteome</keyword>
<feature type="domain" description="MobA/VirD2-like nuclease" evidence="1">
    <location>
        <begin position="17"/>
        <end position="151"/>
    </location>
</feature>
<organism evidence="2 3">
    <name type="scientific">Chitinophaga parva</name>
    <dbReference type="NCBI Taxonomy" id="2169414"/>
    <lineage>
        <taxon>Bacteria</taxon>
        <taxon>Pseudomonadati</taxon>
        <taxon>Bacteroidota</taxon>
        <taxon>Chitinophagia</taxon>
        <taxon>Chitinophagales</taxon>
        <taxon>Chitinophagaceae</taxon>
        <taxon>Chitinophaga</taxon>
    </lineage>
</organism>
<gene>
    <name evidence="2" type="ORF">DCC81_03775</name>
</gene>
<dbReference type="Pfam" id="PF03432">
    <property type="entry name" value="Relaxase"/>
    <property type="match status" value="1"/>
</dbReference>
<comment type="caution">
    <text evidence="2">The sequence shown here is derived from an EMBL/GenBank/DDBJ whole genome shotgun (WGS) entry which is preliminary data.</text>
</comment>
<reference evidence="2 3" key="1">
    <citation type="submission" date="2018-04" db="EMBL/GenBank/DDBJ databases">
        <title>Chitinophaga fuyangensis sp. nov., isolated from soil in a chemical factory.</title>
        <authorList>
            <person name="Chen K."/>
        </authorList>
    </citation>
    <scope>NUCLEOTIDE SEQUENCE [LARGE SCALE GENOMIC DNA]</scope>
    <source>
        <strain evidence="2 3">LY-1</strain>
    </source>
</reference>
<dbReference type="RefSeq" id="WP_108685251.1">
    <property type="nucleotide sequence ID" value="NZ_QCYK01000001.1"/>
</dbReference>
<dbReference type="Proteomes" id="UP000244450">
    <property type="component" value="Unassembled WGS sequence"/>
</dbReference>
<evidence type="ECO:0000313" key="3">
    <source>
        <dbReference type="Proteomes" id="UP000244450"/>
    </source>
</evidence>
<evidence type="ECO:0000313" key="2">
    <source>
        <dbReference type="EMBL" id="PUZ28612.1"/>
    </source>
</evidence>
<sequence length="505" mass="55714">MVAKVKPGKTIRGILNYNENKVKAGKASCIGAEGFGCRPDELDFKSKLFRFTDLQDRNRIAQTNAVHISLAFHPSEKLSDQQMVDIARSYMQRIGFGDQPYLIYRHNDTHHPHLHVATTNIKSDGDRISLHYIGRDVSEPARMAVEQEFGLVAASAQEKKSAYLLSAIDIPKVTYSKAETKASISNVVRSSIWHYKFSSLEGLDAILHQFNVAAYRGKPGSIAHEQGGLSYQLIDDTGQRVGNAIKASTIYEKPTLKKLQELFVKKAPTRDKFKGRLIRVVDHALRKGRDLAELKNLLATDGVFVHIGVDQTTGGPSCTFVDNKTFCAFEGTELGLAYSAASVFASIATGPADEIAFNQHFVQNILANTDYTGGLPKVMARWAKQGLMVSAVQRPDGSRVYRLGHISTEPQSYTPADGKLNAYFKANSLSPELTSRLIRVLQGLPFYSAFLGRMEAAATDFTIPLTLQTQIDHVVEAMFEGGPSGSYLPRELLAEARKKKKKKSS</sequence>
<accession>A0A2T7BLR8</accession>
<dbReference type="OrthoDB" id="915634at2"/>
<dbReference type="AlphaFoldDB" id="A0A2T7BLR8"/>
<name>A0A2T7BLR8_9BACT</name>
<dbReference type="InterPro" id="IPR005094">
    <property type="entry name" value="Endonuclease_MobA/VirD2"/>
</dbReference>